<dbReference type="Proteomes" id="UP000828390">
    <property type="component" value="Unassembled WGS sequence"/>
</dbReference>
<accession>A0A9D4J4D3</accession>
<keyword evidence="3" id="KW-1185">Reference proteome</keyword>
<sequence>MKLGTRVSLSEPSMPQVSPSVLTSINDRTEAIRRVSVSPTRVRNLAFKYQCVCYVLKPIGTSSLRYLILEPYNGCRRQSVCPKSMKLSTLVSFSEPSMPQVSPSLRMTSFPV</sequence>
<protein>
    <submittedName>
        <fullName evidence="2">Uncharacterized protein</fullName>
    </submittedName>
</protein>
<name>A0A9D4J4D3_DREPO</name>
<comment type="caution">
    <text evidence="2">The sequence shown here is derived from an EMBL/GenBank/DDBJ whole genome shotgun (WGS) entry which is preliminary data.</text>
</comment>
<reference evidence="2" key="1">
    <citation type="journal article" date="2019" name="bioRxiv">
        <title>The Genome of the Zebra Mussel, Dreissena polymorpha: A Resource for Invasive Species Research.</title>
        <authorList>
            <person name="McCartney M.A."/>
            <person name="Auch B."/>
            <person name="Kono T."/>
            <person name="Mallez S."/>
            <person name="Zhang Y."/>
            <person name="Obille A."/>
            <person name="Becker A."/>
            <person name="Abrahante J.E."/>
            <person name="Garbe J."/>
            <person name="Badalamenti J.P."/>
            <person name="Herman A."/>
            <person name="Mangelson H."/>
            <person name="Liachko I."/>
            <person name="Sullivan S."/>
            <person name="Sone E.D."/>
            <person name="Koren S."/>
            <person name="Silverstein K.A.T."/>
            <person name="Beckman K.B."/>
            <person name="Gohl D.M."/>
        </authorList>
    </citation>
    <scope>NUCLEOTIDE SEQUENCE</scope>
    <source>
        <strain evidence="2">Duluth1</strain>
        <tissue evidence="2">Whole animal</tissue>
    </source>
</reference>
<dbReference type="EMBL" id="JAIWYP010000007">
    <property type="protein sequence ID" value="KAH3794917.1"/>
    <property type="molecule type" value="Genomic_DNA"/>
</dbReference>
<proteinExistence type="predicted"/>
<evidence type="ECO:0000256" key="1">
    <source>
        <dbReference type="SAM" id="MobiDB-lite"/>
    </source>
</evidence>
<organism evidence="2 3">
    <name type="scientific">Dreissena polymorpha</name>
    <name type="common">Zebra mussel</name>
    <name type="synonym">Mytilus polymorpha</name>
    <dbReference type="NCBI Taxonomy" id="45954"/>
    <lineage>
        <taxon>Eukaryota</taxon>
        <taxon>Metazoa</taxon>
        <taxon>Spiralia</taxon>
        <taxon>Lophotrochozoa</taxon>
        <taxon>Mollusca</taxon>
        <taxon>Bivalvia</taxon>
        <taxon>Autobranchia</taxon>
        <taxon>Heteroconchia</taxon>
        <taxon>Euheterodonta</taxon>
        <taxon>Imparidentia</taxon>
        <taxon>Neoheterodontei</taxon>
        <taxon>Myida</taxon>
        <taxon>Dreissenoidea</taxon>
        <taxon>Dreissenidae</taxon>
        <taxon>Dreissena</taxon>
    </lineage>
</organism>
<feature type="region of interest" description="Disordered" evidence="1">
    <location>
        <begin position="1"/>
        <end position="20"/>
    </location>
</feature>
<evidence type="ECO:0000313" key="3">
    <source>
        <dbReference type="Proteomes" id="UP000828390"/>
    </source>
</evidence>
<gene>
    <name evidence="2" type="ORF">DPMN_148457</name>
</gene>
<dbReference type="AlphaFoldDB" id="A0A9D4J4D3"/>
<feature type="compositionally biased region" description="Polar residues" evidence="1">
    <location>
        <begin position="7"/>
        <end position="20"/>
    </location>
</feature>
<evidence type="ECO:0000313" key="2">
    <source>
        <dbReference type="EMBL" id="KAH3794917.1"/>
    </source>
</evidence>
<reference evidence="2" key="2">
    <citation type="submission" date="2020-11" db="EMBL/GenBank/DDBJ databases">
        <authorList>
            <person name="McCartney M.A."/>
            <person name="Auch B."/>
            <person name="Kono T."/>
            <person name="Mallez S."/>
            <person name="Becker A."/>
            <person name="Gohl D.M."/>
            <person name="Silverstein K.A.T."/>
            <person name="Koren S."/>
            <person name="Bechman K.B."/>
            <person name="Herman A."/>
            <person name="Abrahante J.E."/>
            <person name="Garbe J."/>
        </authorList>
    </citation>
    <scope>NUCLEOTIDE SEQUENCE</scope>
    <source>
        <strain evidence="2">Duluth1</strain>
        <tissue evidence="2">Whole animal</tissue>
    </source>
</reference>